<dbReference type="KEGG" id="vg:920602"/>
<evidence type="ECO:0000256" key="1">
    <source>
        <dbReference type="ARBA" id="ARBA00005755"/>
    </source>
</evidence>
<evidence type="ECO:0000256" key="4">
    <source>
        <dbReference type="ARBA" id="ARBA00022932"/>
    </source>
</evidence>
<name>Q8QNI4_ESV1K</name>
<dbReference type="InterPro" id="IPR012337">
    <property type="entry name" value="RNaseH-like_sf"/>
</dbReference>
<dbReference type="InterPro" id="IPR050240">
    <property type="entry name" value="DNA_pol_type-B"/>
</dbReference>
<dbReference type="InterPro" id="IPR036397">
    <property type="entry name" value="RNaseH_sf"/>
</dbReference>
<dbReference type="InterPro" id="IPR023211">
    <property type="entry name" value="DNA_pol_palm_dom_sf"/>
</dbReference>
<dbReference type="GO" id="GO:0003677">
    <property type="term" value="F:DNA binding"/>
    <property type="evidence" value="ECO:0007669"/>
    <property type="project" value="UniProtKB-KW"/>
</dbReference>
<keyword evidence="3 8" id="KW-0548">Nucleotidyltransferase</keyword>
<dbReference type="GO" id="GO:0000166">
    <property type="term" value="F:nucleotide binding"/>
    <property type="evidence" value="ECO:0007669"/>
    <property type="project" value="InterPro"/>
</dbReference>
<comment type="similarity">
    <text evidence="1 8">Belongs to the DNA polymerase type-B family.</text>
</comment>
<dbReference type="SMART" id="SM00486">
    <property type="entry name" value="POLBc"/>
    <property type="match status" value="1"/>
</dbReference>
<accession>Q8QNI4</accession>
<reference evidence="11 12" key="3">
    <citation type="journal article" date="2000" name="Virology">
        <title>Characterization and immunolocalization of major structural proteins in the brown algal virus EsV-1.</title>
        <authorList>
            <person name="Delaroque N."/>
            <person name="Wolf S."/>
            <person name="Muller D.G."/>
            <person name="Knippers R."/>
        </authorList>
    </citation>
    <scope>NUCLEOTIDE SEQUENCE [LARGE SCALE GENOMIC DNA]</scope>
    <source>
        <strain evidence="12">Isolate New Zealand/Kaikoura/1988</strain>
    </source>
</reference>
<sequence length="1046" mass="118875">MELYLHDIRDNSGSFQNPTMQLFAMEEDGTNVFVSVKNFKTYLYVGFDLDISEDSVRSNYLEKFKQEKWERNVYKMSVVKRKRLIGFSNGDLFPYILMEFTGTISFYIVRKHLHELCGERDPGPNTFVDLNKYPGMCVYESKSVDSILKFFHASGVRPSSYFRMENYVRVADKARKTHCAKEFIVDFVNVRPVGEEVVDRKPPPMTICSYDLETSGLNTNEDYIFQASMIFSRLGDPCPDSEGSATGHAVDSYTDGVVICVGDTESVDGTPLLIVENELQLLDKFREILVERGCNILCGYNTFKFDSAFLYKRAERYGFDGFKKLSFIKDLACDLEVKTLQSAALGKNELKQIIIPGRVEIDLFMVMRRSQKLSSYKLNAVCDKFFGGKKDDVTYADILQACTSKDPKKLGVIAKYCYQDSGLVLKLLDKIKEVYDATEMAKLCTVPLTYIVGRGQQIKCMSLILNRIHGEYVCNYAAAKKKMAADGKQVLNEGYKGASVIDAKKGFYEKDPIVTMDFASLYPSIMRLKQLCYTTIVRDVKYRGIEGVNYEDHQISDGVSVTFAHRPGSRSILCELEEMLGEERKATKKLMKSEKDPFAYSLLDSKQKAQKVTMNSIYGFTGTVNNGMLPLVEIAAAVTSTGRDMIKRTKEYAEKEHGCNVIYGDTDSVMVIFPEHRNIENLGDKMRYCFDMGTKVSKEISEMFGHPILLEFENIYFKYLLVSKKRYAGLSWETVEGPPTMTMKGLVTVRRDNAPFVGRCASEAIHMLMDVDVTDGRGAVKKHLTETLLRLERGQISIEDLTIRKELKQWVYKTPSPHATLALKILERTKEQAVFREFIKPAYETIGGYDDSLLSSVWTKMTNLKSYLSVRAKREIAMSDMVESIRGDTTSPFKAEAYAVVALRQLYDDVHSVLVGESFARVVGLVMAGIGDVHKLGERYMAFVRYNIVDWDPPTLGERIPYVITTGKGDISSRAEDPRMVNVGRCRPDFLYYIDHQLRNPMVDLLQHVIESPSSLFVESQRRMSNLNHGRKEITTFFKKRKVTEG</sequence>
<comment type="catalytic activity">
    <reaction evidence="7 8">
        <text>DNA(n) + a 2'-deoxyribonucleoside 5'-triphosphate = DNA(n+1) + diphosphate</text>
        <dbReference type="Rhea" id="RHEA:22508"/>
        <dbReference type="Rhea" id="RHEA-COMP:17339"/>
        <dbReference type="Rhea" id="RHEA-COMP:17340"/>
        <dbReference type="ChEBI" id="CHEBI:33019"/>
        <dbReference type="ChEBI" id="CHEBI:61560"/>
        <dbReference type="ChEBI" id="CHEBI:173112"/>
        <dbReference type="EC" id="2.7.7.7"/>
    </reaction>
</comment>
<dbReference type="SUPFAM" id="SSF53098">
    <property type="entry name" value="Ribonuclease H-like"/>
    <property type="match status" value="1"/>
</dbReference>
<reference evidence="11 12" key="4">
    <citation type="journal article" date="2000" name="Virology">
        <title>The brown algal virus EsV-1 particle contains a putative hybrid histidine kinase.</title>
        <authorList>
            <person name="Delaroque N."/>
            <person name="Wolf S."/>
            <person name="Muller D.G."/>
            <person name="Knippers R."/>
        </authorList>
    </citation>
    <scope>NUCLEOTIDE SEQUENCE [LARGE SCALE GENOMIC DNA]</scope>
    <source>
        <strain evidence="12">Isolate New Zealand/Kaikoura/1988</strain>
    </source>
</reference>
<evidence type="ECO:0000256" key="5">
    <source>
        <dbReference type="ARBA" id="ARBA00023109"/>
    </source>
</evidence>
<evidence type="ECO:0000256" key="6">
    <source>
        <dbReference type="ARBA" id="ARBA00023125"/>
    </source>
</evidence>
<dbReference type="GO" id="GO:0008296">
    <property type="term" value="F:3'-5'-DNA exonuclease activity"/>
    <property type="evidence" value="ECO:0007669"/>
    <property type="project" value="TreeGrafter"/>
</dbReference>
<dbReference type="SUPFAM" id="SSF56672">
    <property type="entry name" value="DNA/RNA polymerases"/>
    <property type="match status" value="1"/>
</dbReference>
<dbReference type="GO" id="GO:0045004">
    <property type="term" value="P:DNA replication proofreading"/>
    <property type="evidence" value="ECO:0007669"/>
    <property type="project" value="TreeGrafter"/>
</dbReference>
<keyword evidence="6 8" id="KW-0238">DNA-binding</keyword>
<dbReference type="InterPro" id="IPR006133">
    <property type="entry name" value="DNA-dir_DNA_pol_B_exonuc"/>
</dbReference>
<dbReference type="InterPro" id="IPR042087">
    <property type="entry name" value="DNA_pol_B_thumb"/>
</dbReference>
<keyword evidence="2 8" id="KW-0808">Transferase</keyword>
<dbReference type="InterPro" id="IPR017964">
    <property type="entry name" value="DNA-dir_DNA_pol_B_CS"/>
</dbReference>
<proteinExistence type="inferred from homology"/>
<dbReference type="Gene3D" id="3.90.1600.10">
    <property type="entry name" value="Palm domain of DNA polymerase"/>
    <property type="match status" value="1"/>
</dbReference>
<keyword evidence="5" id="KW-1194">Viral DNA replication</keyword>
<keyword evidence="8" id="KW-0235">DNA replication</keyword>
<dbReference type="PANTHER" id="PTHR10322">
    <property type="entry name" value="DNA POLYMERASE CATALYTIC SUBUNIT"/>
    <property type="match status" value="1"/>
</dbReference>
<dbReference type="EC" id="2.7.7.7" evidence="8"/>
<evidence type="ECO:0000313" key="12">
    <source>
        <dbReference type="Proteomes" id="UP000000864"/>
    </source>
</evidence>
<dbReference type="GO" id="GO:0006297">
    <property type="term" value="P:nucleotide-excision repair, DNA gap filling"/>
    <property type="evidence" value="ECO:0007669"/>
    <property type="project" value="TreeGrafter"/>
</dbReference>
<dbReference type="InterPro" id="IPR043502">
    <property type="entry name" value="DNA/RNA_pol_sf"/>
</dbReference>
<dbReference type="PROSITE" id="PS00116">
    <property type="entry name" value="DNA_POLYMERASE_B"/>
    <property type="match status" value="1"/>
</dbReference>
<dbReference type="Pfam" id="PF03104">
    <property type="entry name" value="DNA_pol_B_exo1"/>
    <property type="match status" value="1"/>
</dbReference>
<evidence type="ECO:0000259" key="10">
    <source>
        <dbReference type="Pfam" id="PF03104"/>
    </source>
</evidence>
<gene>
    <name evidence="11" type="primary">ORF 93</name>
</gene>
<feature type="domain" description="DNA-directed DNA polymerase family B multifunctional" evidence="9">
    <location>
        <begin position="446"/>
        <end position="839"/>
    </location>
</feature>
<organism evidence="11 12">
    <name type="scientific">Ectocarpus siliculosus virus 1 (isolate New Zealand/Kaikoura/1988)</name>
    <name type="common">EsV-1</name>
    <dbReference type="NCBI Taxonomy" id="654926"/>
    <lineage>
        <taxon>Viruses</taxon>
        <taxon>Varidnaviria</taxon>
        <taxon>Bamfordvirae</taxon>
        <taxon>Nucleocytoviricota</taxon>
        <taxon>Megaviricetes</taxon>
        <taxon>Algavirales</taxon>
        <taxon>Phycodnaviridae</taxon>
        <taxon>Phaeovirus</taxon>
        <taxon>Phaeovirus unasiliculosus</taxon>
        <taxon>Ectocarpus siliculosus virus 1</taxon>
    </lineage>
</organism>
<keyword evidence="12" id="KW-1185">Reference proteome</keyword>
<protein>
    <recommendedName>
        <fullName evidence="8">DNA polymerase</fullName>
        <ecNumber evidence="8">2.7.7.7</ecNumber>
    </recommendedName>
</protein>
<dbReference type="EMBL" id="AF204951">
    <property type="protein sequence ID" value="AAK14511.1"/>
    <property type="molecule type" value="Genomic_DNA"/>
</dbReference>
<dbReference type="Pfam" id="PF00136">
    <property type="entry name" value="DNA_pol_B"/>
    <property type="match status" value="1"/>
</dbReference>
<evidence type="ECO:0000313" key="11">
    <source>
        <dbReference type="EMBL" id="AAK14511.1"/>
    </source>
</evidence>
<dbReference type="InterPro" id="IPR006134">
    <property type="entry name" value="DNA-dir_DNA_pol_B_multi_dom"/>
</dbReference>
<dbReference type="Gene3D" id="3.30.420.10">
    <property type="entry name" value="Ribonuclease H-like superfamily/Ribonuclease H"/>
    <property type="match status" value="1"/>
</dbReference>
<evidence type="ECO:0000256" key="3">
    <source>
        <dbReference type="ARBA" id="ARBA00022695"/>
    </source>
</evidence>
<dbReference type="Gene3D" id="1.10.132.60">
    <property type="entry name" value="DNA polymerase family B, C-terminal domain"/>
    <property type="match status" value="2"/>
</dbReference>
<dbReference type="Proteomes" id="UP000000864">
    <property type="component" value="Segment"/>
</dbReference>
<dbReference type="PRINTS" id="PR00106">
    <property type="entry name" value="DNAPOLB"/>
</dbReference>
<evidence type="ECO:0000256" key="7">
    <source>
        <dbReference type="ARBA" id="ARBA00049244"/>
    </source>
</evidence>
<evidence type="ECO:0000256" key="8">
    <source>
        <dbReference type="RuleBase" id="RU000442"/>
    </source>
</evidence>
<feature type="domain" description="DNA-directed DNA polymerase family B exonuclease" evidence="10">
    <location>
        <begin position="143"/>
        <end position="381"/>
    </location>
</feature>
<organismHost>
    <name type="scientific">Ectocarpus siliculosus</name>
    <name type="common">Brown alga</name>
    <name type="synonym">Conferva siliculosa</name>
    <dbReference type="NCBI Taxonomy" id="2880"/>
</organismHost>
<keyword evidence="4 8" id="KW-0239">DNA-directed DNA polymerase</keyword>
<dbReference type="InterPro" id="IPR006172">
    <property type="entry name" value="DNA-dir_DNA_pol_B"/>
</dbReference>
<evidence type="ECO:0000259" key="9">
    <source>
        <dbReference type="Pfam" id="PF00136"/>
    </source>
</evidence>
<dbReference type="GO" id="GO:0039693">
    <property type="term" value="P:viral DNA genome replication"/>
    <property type="evidence" value="ECO:0007669"/>
    <property type="project" value="UniProtKB-KW"/>
</dbReference>
<dbReference type="GO" id="GO:0006287">
    <property type="term" value="P:base-excision repair, gap-filling"/>
    <property type="evidence" value="ECO:0007669"/>
    <property type="project" value="TreeGrafter"/>
</dbReference>
<reference evidence="11 12" key="2">
    <citation type="journal article" date="1998" name="Adv. Virus Res.">
        <title>Viruses in marine brown algae.</title>
        <authorList>
            <person name="Muller D.G."/>
            <person name="Kapp M."/>
            <person name="Knippers R."/>
        </authorList>
    </citation>
    <scope>NUCLEOTIDE SEQUENCE [LARGE SCALE GENOMIC DNA]</scope>
    <source>
        <strain evidence="12">Isolate New Zealand/Kaikoura/1988</strain>
    </source>
</reference>
<reference evidence="11 12" key="1">
    <citation type="journal article" date="1995" name="Virology">
        <title>Coat protein of the Ectocarpus siliculosus virus.</title>
        <authorList>
            <person name="Klein M."/>
            <person name="Lanka S.T."/>
            <person name="Knippers R."/>
            <person name="Muller D.G."/>
        </authorList>
    </citation>
    <scope>NUCLEOTIDE SEQUENCE [LARGE SCALE GENOMIC DNA]</scope>
    <source>
        <strain evidence="12">Isolate New Zealand/Kaikoura/1988</strain>
    </source>
</reference>
<dbReference type="PANTHER" id="PTHR10322:SF23">
    <property type="entry name" value="DNA POLYMERASE DELTA CATALYTIC SUBUNIT"/>
    <property type="match status" value="1"/>
</dbReference>
<dbReference type="Gene3D" id="3.30.342.10">
    <property type="entry name" value="DNA Polymerase, chain B, domain 1"/>
    <property type="match status" value="1"/>
</dbReference>
<dbReference type="Gene3D" id="1.10.287.690">
    <property type="entry name" value="Helix hairpin bin"/>
    <property type="match status" value="1"/>
</dbReference>
<evidence type="ECO:0000256" key="2">
    <source>
        <dbReference type="ARBA" id="ARBA00022679"/>
    </source>
</evidence>
<dbReference type="GO" id="GO:0003887">
    <property type="term" value="F:DNA-directed DNA polymerase activity"/>
    <property type="evidence" value="ECO:0007669"/>
    <property type="project" value="UniProtKB-KW"/>
</dbReference>